<gene>
    <name evidence="7" type="ORF">C7459_104170</name>
</gene>
<keyword evidence="2 5" id="KW-0378">Hydrolase</keyword>
<evidence type="ECO:0000256" key="1">
    <source>
        <dbReference type="ARBA" id="ARBA00022741"/>
    </source>
</evidence>
<evidence type="ECO:0000256" key="2">
    <source>
        <dbReference type="ARBA" id="ARBA00022801"/>
    </source>
</evidence>
<keyword evidence="4 5" id="KW-0067">ATP-binding</keyword>
<proteinExistence type="predicted"/>
<dbReference type="NCBIfam" id="NF041464">
    <property type="entry name" value="HelD_BACSU"/>
    <property type="match status" value="1"/>
</dbReference>
<keyword evidence="8" id="KW-1185">Reference proteome</keyword>
<feature type="domain" description="UvrD-like helicase ATP-binding" evidence="6">
    <location>
        <begin position="197"/>
        <end position="584"/>
    </location>
</feature>
<evidence type="ECO:0000256" key="3">
    <source>
        <dbReference type="ARBA" id="ARBA00022806"/>
    </source>
</evidence>
<organism evidence="7 8">
    <name type="scientific">Tumebacillus permanentifrigoris</name>
    <dbReference type="NCBI Taxonomy" id="378543"/>
    <lineage>
        <taxon>Bacteria</taxon>
        <taxon>Bacillati</taxon>
        <taxon>Bacillota</taxon>
        <taxon>Bacilli</taxon>
        <taxon>Bacillales</taxon>
        <taxon>Alicyclobacillaceae</taxon>
        <taxon>Tumebacillus</taxon>
    </lineage>
</organism>
<dbReference type="GO" id="GO:0005829">
    <property type="term" value="C:cytosol"/>
    <property type="evidence" value="ECO:0007669"/>
    <property type="project" value="TreeGrafter"/>
</dbReference>
<dbReference type="GO" id="GO:0043138">
    <property type="term" value="F:3'-5' DNA helicase activity"/>
    <property type="evidence" value="ECO:0007669"/>
    <property type="project" value="TreeGrafter"/>
</dbReference>
<dbReference type="EMBL" id="QGGL01000004">
    <property type="protein sequence ID" value="PWK14966.1"/>
    <property type="molecule type" value="Genomic_DNA"/>
</dbReference>
<dbReference type="InterPro" id="IPR027785">
    <property type="entry name" value="UvrD-like_helicase_C"/>
</dbReference>
<dbReference type="SUPFAM" id="SSF52540">
    <property type="entry name" value="P-loop containing nucleoside triphosphate hydrolases"/>
    <property type="match status" value="1"/>
</dbReference>
<evidence type="ECO:0000259" key="6">
    <source>
        <dbReference type="PROSITE" id="PS51198"/>
    </source>
</evidence>
<dbReference type="GO" id="GO:0005524">
    <property type="term" value="F:ATP binding"/>
    <property type="evidence" value="ECO:0007669"/>
    <property type="project" value="UniProtKB-UniRule"/>
</dbReference>
<dbReference type="RefSeq" id="WP_109687409.1">
    <property type="nucleotide sequence ID" value="NZ_QGGL01000004.1"/>
</dbReference>
<dbReference type="InterPro" id="IPR000212">
    <property type="entry name" value="DNA_helicase_UvrD/REP"/>
</dbReference>
<dbReference type="Gene3D" id="3.40.50.300">
    <property type="entry name" value="P-loop containing nucleotide triphosphate hydrolases"/>
    <property type="match status" value="2"/>
</dbReference>
<dbReference type="InterPro" id="IPR014016">
    <property type="entry name" value="UvrD-like_ATP-bd"/>
</dbReference>
<dbReference type="AlphaFoldDB" id="A0A316DBL2"/>
<dbReference type="Pfam" id="PF13538">
    <property type="entry name" value="UvrD_C_2"/>
    <property type="match status" value="1"/>
</dbReference>
<evidence type="ECO:0000313" key="8">
    <source>
        <dbReference type="Proteomes" id="UP000245634"/>
    </source>
</evidence>
<dbReference type="GO" id="GO:0003677">
    <property type="term" value="F:DNA binding"/>
    <property type="evidence" value="ECO:0007669"/>
    <property type="project" value="InterPro"/>
</dbReference>
<dbReference type="PANTHER" id="PTHR11070">
    <property type="entry name" value="UVRD / RECB / PCRA DNA HELICASE FAMILY MEMBER"/>
    <property type="match status" value="1"/>
</dbReference>
<evidence type="ECO:0000313" key="7">
    <source>
        <dbReference type="EMBL" id="PWK14966.1"/>
    </source>
</evidence>
<accession>A0A316DBL2</accession>
<dbReference type="PANTHER" id="PTHR11070:SF17">
    <property type="entry name" value="DNA HELICASE IV"/>
    <property type="match status" value="1"/>
</dbReference>
<dbReference type="Proteomes" id="UP000245634">
    <property type="component" value="Unassembled WGS sequence"/>
</dbReference>
<dbReference type="OrthoDB" id="9787585at2"/>
<dbReference type="InterPro" id="IPR027417">
    <property type="entry name" value="P-loop_NTPase"/>
</dbReference>
<dbReference type="PROSITE" id="PS51198">
    <property type="entry name" value="UVRD_HELICASE_ATP_BIND"/>
    <property type="match status" value="1"/>
</dbReference>
<reference evidence="7 8" key="1">
    <citation type="submission" date="2018-05" db="EMBL/GenBank/DDBJ databases">
        <title>Genomic Encyclopedia of Type Strains, Phase IV (KMG-IV): sequencing the most valuable type-strain genomes for metagenomic binning, comparative biology and taxonomic classification.</title>
        <authorList>
            <person name="Goeker M."/>
        </authorList>
    </citation>
    <scope>NUCLEOTIDE SEQUENCE [LARGE SCALE GENOMIC DNA]</scope>
    <source>
        <strain evidence="7 8">DSM 18773</strain>
    </source>
</reference>
<name>A0A316DBL2_9BACL</name>
<dbReference type="Pfam" id="PF00580">
    <property type="entry name" value="UvrD-helicase"/>
    <property type="match status" value="1"/>
</dbReference>
<evidence type="ECO:0000256" key="5">
    <source>
        <dbReference type="PROSITE-ProRule" id="PRU00560"/>
    </source>
</evidence>
<comment type="caution">
    <text evidence="7">The sequence shown here is derived from an EMBL/GenBank/DDBJ whole genome shotgun (WGS) entry which is preliminary data.</text>
</comment>
<evidence type="ECO:0000256" key="4">
    <source>
        <dbReference type="ARBA" id="ARBA00022840"/>
    </source>
</evidence>
<dbReference type="GO" id="GO:0000725">
    <property type="term" value="P:recombinational repair"/>
    <property type="evidence" value="ECO:0007669"/>
    <property type="project" value="TreeGrafter"/>
</dbReference>
<keyword evidence="1 5" id="KW-0547">Nucleotide-binding</keyword>
<feature type="binding site" evidence="5">
    <location>
        <begin position="218"/>
        <end position="225"/>
    </location>
    <ligand>
        <name>ATP</name>
        <dbReference type="ChEBI" id="CHEBI:30616"/>
    </ligand>
</feature>
<dbReference type="InterPro" id="IPR048228">
    <property type="entry name" value="HelD_bacillota"/>
</dbReference>
<sequence length="747" mass="86515">MTIEQHRDYDHELQRLEETKTYIQFVLHESEHNEDAFRADIKEAYQRLNSLDSSEGYIALLTSAKFLDMTQQSLRQLQQVQQRPYFCRIDVRPEHTETIQPLYIGKASLFRPDTQEPVIVDWRSPIANVYYEGRIGEISYETTTGTERGELYRKRQYTIDKGQLQDFRDIDITTRDELLQESLGGSADSRLKDIVSTIQEEQNRVIRAEMYRPMIVQGAAGSGKTTIALHRIAYLIYTYGDKFNPDQFMILAPHQLFLKYIADVLPELGVDAVRQTTYIDFVSEGLGKKLNLADPNERLFRFLNGDEDTEQLKFVSLYKGSVAYKQQIDDYLEALTVRMLPQKDFKLGKHMLYAVADLRKFFREDYVRLPIYKRVEKIKKILADRLKVKKKQMLQEIVDHYDHEIDQAFARYKVPEQRRTQVVKLMDAKENLLKKVEALSKTLVKEYMTQFPKQDLIAHYREFLQGLPDESLQYLQTYTTALLDKKQMELEDTPALLYLQHKLFGLKEEFKIRNLVIDEAQDYSVFQLVTLKEVLGTEMFTILGDLSQGIHSYRGVQSWEEVLREVFPSGNCNYLVLEQSYRTTVEIMELANRVIVHSNTPGLVLAKPVVRHGEQPTQEVFTEEQALIAQVLADVLELKGQGLGSMAVIGKTMAECQRIKERFDALATHLSIQVLDEKEDYAGNDVVIVPSYVVKGLEFDAVFIVNLEEQYTADDLDVKLLYVAMTRPLHRLFVYSMAGQTGLLDVI</sequence>
<dbReference type="GO" id="GO:0016787">
    <property type="term" value="F:hydrolase activity"/>
    <property type="evidence" value="ECO:0007669"/>
    <property type="project" value="UniProtKB-UniRule"/>
</dbReference>
<protein>
    <submittedName>
        <fullName evidence="7">DNA helicase-2/ATP-dependent DNA helicase PcrA</fullName>
    </submittedName>
</protein>
<keyword evidence="3 5" id="KW-0347">Helicase</keyword>